<evidence type="ECO:0000256" key="2">
    <source>
        <dbReference type="ARBA" id="ARBA00023125"/>
    </source>
</evidence>
<keyword evidence="6" id="KW-1185">Reference proteome</keyword>
<accession>A0A7W5ZNA8</accession>
<dbReference type="EMBL" id="JACIBY010000008">
    <property type="protein sequence ID" value="MBB3839845.1"/>
    <property type="molecule type" value="Genomic_DNA"/>
</dbReference>
<evidence type="ECO:0000259" key="4">
    <source>
        <dbReference type="PROSITE" id="PS01124"/>
    </source>
</evidence>
<dbReference type="GO" id="GO:0043565">
    <property type="term" value="F:sequence-specific DNA binding"/>
    <property type="evidence" value="ECO:0007669"/>
    <property type="project" value="InterPro"/>
</dbReference>
<evidence type="ECO:0000313" key="6">
    <source>
        <dbReference type="Proteomes" id="UP000541352"/>
    </source>
</evidence>
<dbReference type="PANTHER" id="PTHR43280:SF27">
    <property type="entry name" value="TRANSCRIPTIONAL REGULATOR MTLR"/>
    <property type="match status" value="1"/>
</dbReference>
<dbReference type="InterPro" id="IPR018060">
    <property type="entry name" value="HTH_AraC"/>
</dbReference>
<gene>
    <name evidence="5" type="ORF">FHS57_003856</name>
</gene>
<dbReference type="Gene3D" id="1.10.10.60">
    <property type="entry name" value="Homeodomain-like"/>
    <property type="match status" value="2"/>
</dbReference>
<protein>
    <submittedName>
        <fullName evidence="5">AraC-like DNA-binding protein</fullName>
    </submittedName>
</protein>
<dbReference type="InterPro" id="IPR011051">
    <property type="entry name" value="RmlC_Cupin_sf"/>
</dbReference>
<keyword evidence="2 5" id="KW-0238">DNA-binding</keyword>
<organism evidence="5 6">
    <name type="scientific">Runella defluvii</name>
    <dbReference type="NCBI Taxonomy" id="370973"/>
    <lineage>
        <taxon>Bacteria</taxon>
        <taxon>Pseudomonadati</taxon>
        <taxon>Bacteroidota</taxon>
        <taxon>Cytophagia</taxon>
        <taxon>Cytophagales</taxon>
        <taxon>Spirosomataceae</taxon>
        <taxon>Runella</taxon>
    </lineage>
</organism>
<dbReference type="GO" id="GO:0003700">
    <property type="term" value="F:DNA-binding transcription factor activity"/>
    <property type="evidence" value="ECO:0007669"/>
    <property type="project" value="InterPro"/>
</dbReference>
<sequence>MRPLLEQLTFEHTSSFLVRAFERPYFDAPWHYHPEFELTYIIQGAGQRFVADSIEAFDAGDLVLLGAHVPHFWRNSVEFYQQNSKLTAQAVVVQFPPQWVNDFINKVPDFKSIRSLLLKSESGLVFSAISPTLHQKLLQLPTLTEGFRLVALLDILLQLATQTPFRSLASPTYRLTIDDSETERMKRILEFTLAHFQEEISLETIADVAHLTVPAFCRYFKKRTKKTYIEYLNHLKINHACKLLTTSELSVAQIGLECGFHNLSNFHQTFRRQMGQSPLAFRKTNPLR</sequence>
<dbReference type="Gene3D" id="2.60.120.10">
    <property type="entry name" value="Jelly Rolls"/>
    <property type="match status" value="1"/>
</dbReference>
<dbReference type="Proteomes" id="UP000541352">
    <property type="component" value="Unassembled WGS sequence"/>
</dbReference>
<dbReference type="InterPro" id="IPR014710">
    <property type="entry name" value="RmlC-like_jellyroll"/>
</dbReference>
<feature type="domain" description="HTH araC/xylS-type" evidence="4">
    <location>
        <begin position="186"/>
        <end position="284"/>
    </location>
</feature>
<keyword evidence="1" id="KW-0805">Transcription regulation</keyword>
<dbReference type="InterPro" id="IPR009057">
    <property type="entry name" value="Homeodomain-like_sf"/>
</dbReference>
<dbReference type="RefSeq" id="WP_183976436.1">
    <property type="nucleotide sequence ID" value="NZ_JACIBY010000008.1"/>
</dbReference>
<evidence type="ECO:0000313" key="5">
    <source>
        <dbReference type="EMBL" id="MBB3839845.1"/>
    </source>
</evidence>
<dbReference type="PROSITE" id="PS01124">
    <property type="entry name" value="HTH_ARAC_FAMILY_2"/>
    <property type="match status" value="1"/>
</dbReference>
<dbReference type="CDD" id="cd06976">
    <property type="entry name" value="cupin_MtlR-like_N"/>
    <property type="match status" value="1"/>
</dbReference>
<comment type="caution">
    <text evidence="5">The sequence shown here is derived from an EMBL/GenBank/DDBJ whole genome shotgun (WGS) entry which is preliminary data.</text>
</comment>
<dbReference type="PROSITE" id="PS00041">
    <property type="entry name" value="HTH_ARAC_FAMILY_1"/>
    <property type="match status" value="1"/>
</dbReference>
<dbReference type="AlphaFoldDB" id="A0A7W5ZNA8"/>
<reference evidence="5 6" key="1">
    <citation type="submission" date="2020-08" db="EMBL/GenBank/DDBJ databases">
        <title>Genomic Encyclopedia of Type Strains, Phase IV (KMG-IV): sequencing the most valuable type-strain genomes for metagenomic binning, comparative biology and taxonomic classification.</title>
        <authorList>
            <person name="Goeker M."/>
        </authorList>
    </citation>
    <scope>NUCLEOTIDE SEQUENCE [LARGE SCALE GENOMIC DNA]</scope>
    <source>
        <strain evidence="5 6">DSM 17976</strain>
    </source>
</reference>
<dbReference type="PANTHER" id="PTHR43280">
    <property type="entry name" value="ARAC-FAMILY TRANSCRIPTIONAL REGULATOR"/>
    <property type="match status" value="1"/>
</dbReference>
<dbReference type="InterPro" id="IPR003313">
    <property type="entry name" value="AraC-bd"/>
</dbReference>
<evidence type="ECO:0000256" key="3">
    <source>
        <dbReference type="ARBA" id="ARBA00023163"/>
    </source>
</evidence>
<evidence type="ECO:0000256" key="1">
    <source>
        <dbReference type="ARBA" id="ARBA00023015"/>
    </source>
</evidence>
<dbReference type="SUPFAM" id="SSF51182">
    <property type="entry name" value="RmlC-like cupins"/>
    <property type="match status" value="1"/>
</dbReference>
<name>A0A7W5ZNA8_9BACT</name>
<keyword evidence="3" id="KW-0804">Transcription</keyword>
<dbReference type="Pfam" id="PF12833">
    <property type="entry name" value="HTH_18"/>
    <property type="match status" value="1"/>
</dbReference>
<dbReference type="Pfam" id="PF02311">
    <property type="entry name" value="AraC_binding"/>
    <property type="match status" value="1"/>
</dbReference>
<proteinExistence type="predicted"/>
<dbReference type="SMART" id="SM00342">
    <property type="entry name" value="HTH_ARAC"/>
    <property type="match status" value="1"/>
</dbReference>
<dbReference type="InterPro" id="IPR018062">
    <property type="entry name" value="HTH_AraC-typ_CS"/>
</dbReference>
<dbReference type="SUPFAM" id="SSF46689">
    <property type="entry name" value="Homeodomain-like"/>
    <property type="match status" value="2"/>
</dbReference>